<dbReference type="EMBL" id="CAEZZD010000020">
    <property type="protein sequence ID" value="CAB4742493.1"/>
    <property type="molecule type" value="Genomic_DNA"/>
</dbReference>
<evidence type="ECO:0000313" key="4">
    <source>
        <dbReference type="EMBL" id="CAB4813837.1"/>
    </source>
</evidence>
<dbReference type="Pfam" id="PF02613">
    <property type="entry name" value="Nitrate_red_del"/>
    <property type="match status" value="1"/>
</dbReference>
<keyword evidence="1" id="KW-0534">Nitrate assimilation</keyword>
<evidence type="ECO:0000256" key="1">
    <source>
        <dbReference type="ARBA" id="ARBA00023063"/>
    </source>
</evidence>
<reference evidence="3" key="1">
    <citation type="submission" date="2020-05" db="EMBL/GenBank/DDBJ databases">
        <authorList>
            <person name="Chiriac C."/>
            <person name="Salcher M."/>
            <person name="Ghai R."/>
            <person name="Kavagutti S V."/>
        </authorList>
    </citation>
    <scope>NUCLEOTIDE SEQUENCE</scope>
</reference>
<organism evidence="3">
    <name type="scientific">freshwater metagenome</name>
    <dbReference type="NCBI Taxonomy" id="449393"/>
    <lineage>
        <taxon>unclassified sequences</taxon>
        <taxon>metagenomes</taxon>
        <taxon>ecological metagenomes</taxon>
    </lineage>
</organism>
<dbReference type="GO" id="GO:0016530">
    <property type="term" value="F:metallochaperone activity"/>
    <property type="evidence" value="ECO:0007669"/>
    <property type="project" value="TreeGrafter"/>
</dbReference>
<proteinExistence type="predicted"/>
<dbReference type="EMBL" id="CAFAAO010000028">
    <property type="protein sequence ID" value="CAB4813837.1"/>
    <property type="molecule type" value="Genomic_DNA"/>
</dbReference>
<name>A0A6J6T6I2_9ZZZZ</name>
<dbReference type="GO" id="GO:0051082">
    <property type="term" value="F:unfolded protein binding"/>
    <property type="evidence" value="ECO:0007669"/>
    <property type="project" value="InterPro"/>
</dbReference>
<dbReference type="NCBIfam" id="TIGR00684">
    <property type="entry name" value="narJ"/>
    <property type="match status" value="1"/>
</dbReference>
<dbReference type="PANTHER" id="PTHR43680">
    <property type="entry name" value="NITRATE REDUCTASE MOLYBDENUM COFACTOR ASSEMBLY CHAPERONE"/>
    <property type="match status" value="1"/>
</dbReference>
<evidence type="ECO:0000313" key="3">
    <source>
        <dbReference type="EMBL" id="CAB4742493.1"/>
    </source>
</evidence>
<evidence type="ECO:0000313" key="5">
    <source>
        <dbReference type="EMBL" id="CAB4850958.1"/>
    </source>
</evidence>
<gene>
    <name evidence="2" type="ORF">UFOPK2648_00608</name>
    <name evidence="3" type="ORF">UFOPK2824_00234</name>
    <name evidence="4" type="ORF">UFOPK3037_01512</name>
    <name evidence="5" type="ORF">UFOPK3278_01361</name>
</gene>
<protein>
    <submittedName>
        <fullName evidence="3">Unannotated protein</fullName>
    </submittedName>
</protein>
<dbReference type="GO" id="GO:0042128">
    <property type="term" value="P:nitrate assimilation"/>
    <property type="evidence" value="ECO:0007669"/>
    <property type="project" value="UniProtKB-KW"/>
</dbReference>
<dbReference type="SUPFAM" id="SSF89155">
    <property type="entry name" value="TorD-like"/>
    <property type="match status" value="1"/>
</dbReference>
<dbReference type="EMBL" id="CAEZYC010000025">
    <property type="protein sequence ID" value="CAB4706257.1"/>
    <property type="molecule type" value="Genomic_DNA"/>
</dbReference>
<dbReference type="Gene3D" id="1.10.3480.10">
    <property type="entry name" value="TorD-like"/>
    <property type="match status" value="1"/>
</dbReference>
<dbReference type="InterPro" id="IPR003765">
    <property type="entry name" value="NO3_reductase_chaperone_NarJ"/>
</dbReference>
<evidence type="ECO:0000313" key="2">
    <source>
        <dbReference type="EMBL" id="CAB4706257.1"/>
    </source>
</evidence>
<dbReference type="AlphaFoldDB" id="A0A6J6T6I2"/>
<accession>A0A6J6T6I2</accession>
<sequence length="216" mass="23946">MNKSMQISSEQIATARLATAWLLWYPDENLISRVDEITQVVQCLPEQSRLPLEKFLGYLNTTPISEIQAHYVAVFDMKRRACPYLTYWTDGDTRNRGGAILKFKQAYLESGFDLGTEELADHLSVVLEFAAVGNSLTGDALLTEHQGPINLLHAALLKMNSMYAEVVEAVLATLPEMTPELARRMEELAAAGPPVEHVGLEPFSLSPTIDTLGGRR</sequence>
<dbReference type="PANTHER" id="PTHR43680:SF2">
    <property type="entry name" value="NITRATE REDUCTASE MOLYBDENUM COFACTOR ASSEMBLY CHAPERONE NARJ"/>
    <property type="match status" value="1"/>
</dbReference>
<dbReference type="InterPro" id="IPR036411">
    <property type="entry name" value="TorD-like_sf"/>
</dbReference>
<dbReference type="EMBL" id="CAFBIX010000087">
    <property type="protein sequence ID" value="CAB4850958.1"/>
    <property type="molecule type" value="Genomic_DNA"/>
</dbReference>
<dbReference type="InterPro" id="IPR020945">
    <property type="entry name" value="DMSO/NO3_reduct_chaperone"/>
</dbReference>
<dbReference type="GO" id="GO:0051131">
    <property type="term" value="P:chaperone-mediated protein complex assembly"/>
    <property type="evidence" value="ECO:0007669"/>
    <property type="project" value="InterPro"/>
</dbReference>